<dbReference type="SUPFAM" id="SSF46955">
    <property type="entry name" value="Putative DNA-binding domain"/>
    <property type="match status" value="1"/>
</dbReference>
<evidence type="ECO:0000313" key="1">
    <source>
        <dbReference type="EMBL" id="MFC4526431.1"/>
    </source>
</evidence>
<comment type="caution">
    <text evidence="1">The sequence shown here is derived from an EMBL/GenBank/DDBJ whole genome shotgun (WGS) entry which is preliminary data.</text>
</comment>
<dbReference type="Proteomes" id="UP001595961">
    <property type="component" value="Unassembled WGS sequence"/>
</dbReference>
<dbReference type="InterPro" id="IPR010260">
    <property type="entry name" value="AlpA"/>
</dbReference>
<accession>A0ABV9C0J5</accession>
<dbReference type="Pfam" id="PF05930">
    <property type="entry name" value="Phage_AlpA"/>
    <property type="match status" value="1"/>
</dbReference>
<organism evidence="1 2">
    <name type="scientific">Dyella halodurans</name>
    <dbReference type="NCBI Taxonomy" id="1920171"/>
    <lineage>
        <taxon>Bacteria</taxon>
        <taxon>Pseudomonadati</taxon>
        <taxon>Pseudomonadota</taxon>
        <taxon>Gammaproteobacteria</taxon>
        <taxon>Lysobacterales</taxon>
        <taxon>Rhodanobacteraceae</taxon>
        <taxon>Dyella</taxon>
    </lineage>
</organism>
<name>A0ABV9C0J5_9GAMM</name>
<protein>
    <submittedName>
        <fullName evidence="1">Helix-turn-helix transcriptional regulator</fullName>
    </submittedName>
</protein>
<evidence type="ECO:0000313" key="2">
    <source>
        <dbReference type="Proteomes" id="UP001595961"/>
    </source>
</evidence>
<dbReference type="EMBL" id="JBHSGA010000013">
    <property type="protein sequence ID" value="MFC4526431.1"/>
    <property type="molecule type" value="Genomic_DNA"/>
</dbReference>
<gene>
    <name evidence="1" type="ORF">ACFO5W_07230</name>
</gene>
<reference evidence="2" key="1">
    <citation type="journal article" date="2019" name="Int. J. Syst. Evol. Microbiol.">
        <title>The Global Catalogue of Microorganisms (GCM) 10K type strain sequencing project: providing services to taxonomists for standard genome sequencing and annotation.</title>
        <authorList>
            <consortium name="The Broad Institute Genomics Platform"/>
            <consortium name="The Broad Institute Genome Sequencing Center for Infectious Disease"/>
            <person name="Wu L."/>
            <person name="Ma J."/>
        </authorList>
    </citation>
    <scope>NUCLEOTIDE SEQUENCE [LARGE SCALE GENOMIC DNA]</scope>
    <source>
        <strain evidence="2">CCM 4481</strain>
    </source>
</reference>
<proteinExistence type="predicted"/>
<keyword evidence="2" id="KW-1185">Reference proteome</keyword>
<dbReference type="InterPro" id="IPR009061">
    <property type="entry name" value="DNA-bd_dom_put_sf"/>
</dbReference>
<sequence length="78" mass="8409">MVPSKPMEDGPVTSDSTTRYVRVSEIAPMLGISVSTWWAWAAAGKTPAAIKLSPGVTVWDYTEVMAFIRARKIAPAAN</sequence>
<dbReference type="RefSeq" id="WP_380003916.1">
    <property type="nucleotide sequence ID" value="NZ_JAPDPF010000007.1"/>
</dbReference>